<accession>A0A8S5QT85</accession>
<organism evidence="3">
    <name type="scientific">Siphoviridae sp. ctUWs1</name>
    <dbReference type="NCBI Taxonomy" id="2826352"/>
    <lineage>
        <taxon>Viruses</taxon>
        <taxon>Duplodnaviria</taxon>
        <taxon>Heunggongvirae</taxon>
        <taxon>Uroviricota</taxon>
        <taxon>Caudoviricetes</taxon>
    </lineage>
</organism>
<proteinExistence type="predicted"/>
<evidence type="ECO:0000313" key="3">
    <source>
        <dbReference type="EMBL" id="DAE22503.1"/>
    </source>
</evidence>
<name>A0A8S5QT85_9CAUD</name>
<feature type="compositionally biased region" description="Basic and acidic residues" evidence="1">
    <location>
        <begin position="244"/>
        <end position="255"/>
    </location>
</feature>
<evidence type="ECO:0000259" key="2">
    <source>
        <dbReference type="Pfam" id="PF03428"/>
    </source>
</evidence>
<protein>
    <submittedName>
        <fullName evidence="3">Replisome organizer protein</fullName>
    </submittedName>
</protein>
<sequence length="394" mass="43924">MGANAAACSMKPKSAHASTARPHGMPALSNKKAGAPTHTRSAPPREHRRDHTMRNYESEAAALRGLKPSSKVLALVLAARMNDRVDDWPGRPVCWPSLDALQEDTDLKERMVRYALDELIEAKVIRIYKDRAPGARWDYNVYEWTAPISPNYRPDWMKRPDKQKSSIGARLTSEGWEYCERNHIGPHATAADHPEFILPAEKPDLIDDATPTADTPADDAVQLPIENEEPATSSPTPTPTAVKKPADKPTDGFDDWWKQYPKKVGKLDAQKAYRAAIKQGATPQALLVGLQRHNASWKTKNTERQYIPHPASWLRKGRWEDELDTPTPGAPQATPVINATTGKPVTKEDFWYACKDHGIDPAPYVNFWKPSMGLPGDPGWANTQAYLDRHTGRA</sequence>
<feature type="domain" description="Plasmid replication protein C N-terminal" evidence="2">
    <location>
        <begin position="47"/>
        <end position="137"/>
    </location>
</feature>
<feature type="compositionally biased region" description="Low complexity" evidence="1">
    <location>
        <begin position="230"/>
        <end position="243"/>
    </location>
</feature>
<feature type="compositionally biased region" description="Basic and acidic residues" evidence="1">
    <location>
        <begin position="43"/>
        <end position="52"/>
    </location>
</feature>
<dbReference type="EMBL" id="BK015734">
    <property type="protein sequence ID" value="DAE22503.1"/>
    <property type="molecule type" value="Genomic_DNA"/>
</dbReference>
<feature type="region of interest" description="Disordered" evidence="1">
    <location>
        <begin position="227"/>
        <end position="255"/>
    </location>
</feature>
<dbReference type="Pfam" id="PF03428">
    <property type="entry name" value="RP-C"/>
    <property type="match status" value="1"/>
</dbReference>
<feature type="region of interest" description="Disordered" evidence="1">
    <location>
        <begin position="1"/>
        <end position="52"/>
    </location>
</feature>
<reference evidence="3" key="1">
    <citation type="journal article" date="2021" name="Proc. Natl. Acad. Sci. U.S.A.">
        <title>A Catalog of Tens of Thousands of Viruses from Human Metagenomes Reveals Hidden Associations with Chronic Diseases.</title>
        <authorList>
            <person name="Tisza M.J."/>
            <person name="Buck C.B."/>
        </authorList>
    </citation>
    <scope>NUCLEOTIDE SEQUENCE</scope>
    <source>
        <strain evidence="3">CtUWs1</strain>
    </source>
</reference>
<dbReference type="InterPro" id="IPR005090">
    <property type="entry name" value="RepC_N"/>
</dbReference>
<evidence type="ECO:0000256" key="1">
    <source>
        <dbReference type="SAM" id="MobiDB-lite"/>
    </source>
</evidence>